<feature type="compositionally biased region" description="Basic and acidic residues" evidence="4">
    <location>
        <begin position="409"/>
        <end position="420"/>
    </location>
</feature>
<dbReference type="InterPro" id="IPR006447">
    <property type="entry name" value="Myb_dom_plants"/>
</dbReference>
<feature type="compositionally biased region" description="Low complexity" evidence="4">
    <location>
        <begin position="427"/>
        <end position="442"/>
    </location>
</feature>
<name>A0A834ZNY0_TETSI</name>
<evidence type="ECO:0000256" key="2">
    <source>
        <dbReference type="ARBA" id="ARBA00023163"/>
    </source>
</evidence>
<dbReference type="Proteomes" id="UP000655225">
    <property type="component" value="Unassembled WGS sequence"/>
</dbReference>
<evidence type="ECO:0000256" key="3">
    <source>
        <dbReference type="ARBA" id="ARBA00023242"/>
    </source>
</evidence>
<dbReference type="InterPro" id="IPR017930">
    <property type="entry name" value="Myb_dom"/>
</dbReference>
<evidence type="ECO:0000256" key="1">
    <source>
        <dbReference type="ARBA" id="ARBA00023015"/>
    </source>
</evidence>
<dbReference type="OrthoDB" id="551907at2759"/>
<proteinExistence type="predicted"/>
<keyword evidence="1" id="KW-0805">Transcription regulation</keyword>
<reference evidence="6 7" key="1">
    <citation type="submission" date="2020-04" db="EMBL/GenBank/DDBJ databases">
        <title>Plant Genome Project.</title>
        <authorList>
            <person name="Zhang R.-G."/>
        </authorList>
    </citation>
    <scope>NUCLEOTIDE SEQUENCE [LARGE SCALE GENOMIC DNA]</scope>
    <source>
        <strain evidence="6">YNK0</strain>
        <tissue evidence="6">Leaf</tissue>
    </source>
</reference>
<keyword evidence="3" id="KW-0539">Nucleus</keyword>
<keyword evidence="2" id="KW-0804">Transcription</keyword>
<evidence type="ECO:0000259" key="5">
    <source>
        <dbReference type="PROSITE" id="PS51294"/>
    </source>
</evidence>
<dbReference type="InterPro" id="IPR001005">
    <property type="entry name" value="SANT/Myb"/>
</dbReference>
<sequence>MVEGVDIFDGEKSDQSDGQAQKTSSVSSQKWSSFDLNEEAISEDDESTTEVNDANVEKDATAKGDVSSNNITSTVRQYVRSKMPRLRWTPDLHLSFVHAVERLGGQERATPKLVLQLMNVRGLSIAHVKSHLQMYRSKKLDDTGQVLSQTNRAIQGRDQISEMFYRRISPYRHFRIDDSGFVPARNSHEPSRVQSLLQHPFSQQPFDFKATSSRHQQWAFNQHAMTMPSSLPRKFSELTKGPIDMMIFQNEHKASTSHLGNGPIRPSQFLEEKKWPPRQMISNQGKNREIPLTISWASSSSQHLARQIRPTPMSLGSTYTFQSSGWNPRTSSSDRQFESNLHDPIIISDGFEPEFEPPFRLELQRLRENQPHPITKGVLQIEENTSIEKKLKEREWLPNLQLSLSHNSGIDDGKKARESTEEIDTMLSLSLSPSSSRQQSQPSEKHREISQTKTWSLQTNCNKATLRLST</sequence>
<evidence type="ECO:0000313" key="7">
    <source>
        <dbReference type="Proteomes" id="UP000655225"/>
    </source>
</evidence>
<feature type="region of interest" description="Disordered" evidence="4">
    <location>
        <begin position="404"/>
        <end position="456"/>
    </location>
</feature>
<dbReference type="OMA" id="NCRYNTL"/>
<dbReference type="EMBL" id="JABCRI010000003">
    <property type="protein sequence ID" value="KAF8409060.1"/>
    <property type="molecule type" value="Genomic_DNA"/>
</dbReference>
<organism evidence="6 7">
    <name type="scientific">Tetracentron sinense</name>
    <name type="common">Spur-leaf</name>
    <dbReference type="NCBI Taxonomy" id="13715"/>
    <lineage>
        <taxon>Eukaryota</taxon>
        <taxon>Viridiplantae</taxon>
        <taxon>Streptophyta</taxon>
        <taxon>Embryophyta</taxon>
        <taxon>Tracheophyta</taxon>
        <taxon>Spermatophyta</taxon>
        <taxon>Magnoliopsida</taxon>
        <taxon>Trochodendrales</taxon>
        <taxon>Trochodendraceae</taxon>
        <taxon>Tetracentron</taxon>
    </lineage>
</organism>
<dbReference type="GO" id="GO:0003700">
    <property type="term" value="F:DNA-binding transcription factor activity"/>
    <property type="evidence" value="ECO:0007669"/>
    <property type="project" value="InterPro"/>
</dbReference>
<feature type="region of interest" description="Disordered" evidence="4">
    <location>
        <begin position="1"/>
        <end position="68"/>
    </location>
</feature>
<dbReference type="PROSITE" id="PS51294">
    <property type="entry name" value="HTH_MYB"/>
    <property type="match status" value="1"/>
</dbReference>
<feature type="compositionally biased region" description="Acidic residues" evidence="4">
    <location>
        <begin position="36"/>
        <end position="48"/>
    </location>
</feature>
<evidence type="ECO:0000313" key="6">
    <source>
        <dbReference type="EMBL" id="KAF8409060.1"/>
    </source>
</evidence>
<dbReference type="InterPro" id="IPR009057">
    <property type="entry name" value="Homeodomain-like_sf"/>
</dbReference>
<dbReference type="FunFam" id="1.10.10.60:FF:000002">
    <property type="entry name" value="Myb family transcription factor"/>
    <property type="match status" value="1"/>
</dbReference>
<dbReference type="SUPFAM" id="SSF46689">
    <property type="entry name" value="Homeodomain-like"/>
    <property type="match status" value="1"/>
</dbReference>
<dbReference type="AlphaFoldDB" id="A0A834ZNY0"/>
<dbReference type="PANTHER" id="PTHR31314">
    <property type="entry name" value="MYB FAMILY TRANSCRIPTION FACTOR PHL7-LIKE"/>
    <property type="match status" value="1"/>
</dbReference>
<feature type="domain" description="HTH myb-type" evidence="5">
    <location>
        <begin position="80"/>
        <end position="140"/>
    </location>
</feature>
<keyword evidence="7" id="KW-1185">Reference proteome</keyword>
<protein>
    <recommendedName>
        <fullName evidence="5">HTH myb-type domain-containing protein</fullName>
    </recommendedName>
</protein>
<feature type="compositionally biased region" description="Low complexity" evidence="4">
    <location>
        <begin position="24"/>
        <end position="33"/>
    </location>
</feature>
<dbReference type="Gene3D" id="1.10.10.60">
    <property type="entry name" value="Homeodomain-like"/>
    <property type="match status" value="1"/>
</dbReference>
<gene>
    <name evidence="6" type="ORF">HHK36_005132</name>
</gene>
<dbReference type="Pfam" id="PF00249">
    <property type="entry name" value="Myb_DNA-binding"/>
    <property type="match status" value="1"/>
</dbReference>
<dbReference type="InterPro" id="IPR046955">
    <property type="entry name" value="PHR1-like"/>
</dbReference>
<dbReference type="GO" id="GO:0003677">
    <property type="term" value="F:DNA binding"/>
    <property type="evidence" value="ECO:0007669"/>
    <property type="project" value="InterPro"/>
</dbReference>
<comment type="caution">
    <text evidence="6">The sequence shown here is derived from an EMBL/GenBank/DDBJ whole genome shotgun (WGS) entry which is preliminary data.</text>
</comment>
<evidence type="ECO:0000256" key="4">
    <source>
        <dbReference type="SAM" id="MobiDB-lite"/>
    </source>
</evidence>
<dbReference type="PANTHER" id="PTHR31314:SF128">
    <property type="entry name" value="OS11G0106100 PROTEIN"/>
    <property type="match status" value="1"/>
</dbReference>
<accession>A0A834ZNY0</accession>
<dbReference type="NCBIfam" id="TIGR01557">
    <property type="entry name" value="myb_SHAQKYF"/>
    <property type="match status" value="1"/>
</dbReference>